<dbReference type="Gene3D" id="1.20.5.3310">
    <property type="match status" value="1"/>
</dbReference>
<evidence type="ECO:0000313" key="14">
    <source>
        <dbReference type="Proteomes" id="UP000829817"/>
    </source>
</evidence>
<evidence type="ECO:0000256" key="1">
    <source>
        <dbReference type="ARBA" id="ARBA00004167"/>
    </source>
</evidence>
<keyword evidence="8 10" id="KW-0811">Translocation</keyword>
<keyword evidence="2 10" id="KW-0813">Transport</keyword>
<keyword evidence="3 10" id="KW-1003">Cell membrane</keyword>
<sequence>MFDFGFSELMLIGVLALIVLGPDRLPKAARSAGNLIGRVQRMVSSVKQELSAQLDMEELRRAKNEFEATADSVRTELKNLGEQTQEELSGIQEELNELSDGLEQRPAWERLPQQRTPADFGVDHKGEPLHSAQDAAWAEYLMPSEAPAPAAHGFQTASLRQQAMRRKRDMRPRYRPKPQLRVRKK</sequence>
<dbReference type="EMBL" id="CP091508">
    <property type="protein sequence ID" value="UOO82505.1"/>
    <property type="molecule type" value="Genomic_DNA"/>
</dbReference>
<comment type="subcellular location">
    <subcellularLocation>
        <location evidence="10">Cell membrane</location>
        <topology evidence="10">Single-pass membrane protein</topology>
    </subcellularLocation>
    <subcellularLocation>
        <location evidence="1">Membrane</location>
        <topology evidence="1">Single-pass membrane protein</topology>
    </subcellularLocation>
</comment>
<evidence type="ECO:0000256" key="4">
    <source>
        <dbReference type="ARBA" id="ARBA00022519"/>
    </source>
</evidence>
<evidence type="ECO:0000256" key="5">
    <source>
        <dbReference type="ARBA" id="ARBA00022692"/>
    </source>
</evidence>
<dbReference type="PANTHER" id="PTHR33162">
    <property type="entry name" value="SEC-INDEPENDENT PROTEIN TRANSLOCASE PROTEIN TATA, CHLOROPLASTIC"/>
    <property type="match status" value="1"/>
</dbReference>
<dbReference type="Pfam" id="PF02416">
    <property type="entry name" value="TatA_B_E"/>
    <property type="match status" value="1"/>
</dbReference>
<comment type="function">
    <text evidence="10">Part of the twin-arginine translocation (Tat) system that transports large folded proteins containing a characteristic twin-arginine motif in their signal peptide across membranes. Together with TatC, TatB is part of a receptor directly interacting with Tat signal peptides. TatB may form an oligomeric binding site that transiently accommodates folded Tat precursor proteins before their translocation.</text>
</comment>
<evidence type="ECO:0000256" key="3">
    <source>
        <dbReference type="ARBA" id="ARBA00022475"/>
    </source>
</evidence>
<dbReference type="PRINTS" id="PR01506">
    <property type="entry name" value="TATBPROTEIN"/>
</dbReference>
<evidence type="ECO:0000256" key="7">
    <source>
        <dbReference type="ARBA" id="ARBA00022989"/>
    </source>
</evidence>
<evidence type="ECO:0000313" key="13">
    <source>
        <dbReference type="EMBL" id="UOO82505.1"/>
    </source>
</evidence>
<name>A0ABY4DTZ0_9NEIS</name>
<protein>
    <recommendedName>
        <fullName evidence="10">Sec-independent protein translocase protein TatB</fullName>
    </recommendedName>
</protein>
<organism evidence="13 14">
    <name type="scientific">Uruburuella testudinis</name>
    <dbReference type="NCBI Taxonomy" id="1282863"/>
    <lineage>
        <taxon>Bacteria</taxon>
        <taxon>Pseudomonadati</taxon>
        <taxon>Pseudomonadota</taxon>
        <taxon>Betaproteobacteria</taxon>
        <taxon>Neisseriales</taxon>
        <taxon>Neisseriaceae</taxon>
        <taxon>Uruburuella</taxon>
    </lineage>
</organism>
<gene>
    <name evidence="10 13" type="primary">tatB</name>
    <name evidence="13" type="ORF">LVJ83_03285</name>
</gene>
<keyword evidence="11" id="KW-0175">Coiled coil</keyword>
<dbReference type="InterPro" id="IPR003369">
    <property type="entry name" value="TatA/B/E"/>
</dbReference>
<reference evidence="13 14" key="1">
    <citation type="journal article" date="2022" name="Res Sq">
        <title>Evolution of multicellular longitudinally dividing oral cavity symbionts (Neisseriaceae).</title>
        <authorList>
            <person name="Nyongesa S."/>
            <person name="Weber P."/>
            <person name="Bernet E."/>
            <person name="Pullido F."/>
            <person name="Nieckarz M."/>
            <person name="Delaby M."/>
            <person name="Nieves C."/>
            <person name="Viehboeck T."/>
            <person name="Krause N."/>
            <person name="Rivera-Millot A."/>
            <person name="Nakamura A."/>
            <person name="Vischer N."/>
            <person name="VanNieuwenhze M."/>
            <person name="Brun Y."/>
            <person name="Cava F."/>
            <person name="Bulgheresi S."/>
            <person name="Veyrier F."/>
        </authorList>
    </citation>
    <scope>NUCLEOTIDE SEQUENCE [LARGE SCALE GENOMIC DNA]</scope>
    <source>
        <strain evidence="13 14">CCUG 63373m</strain>
    </source>
</reference>
<feature type="coiled-coil region" evidence="11">
    <location>
        <begin position="56"/>
        <end position="94"/>
    </location>
</feature>
<evidence type="ECO:0000256" key="2">
    <source>
        <dbReference type="ARBA" id="ARBA00022448"/>
    </source>
</evidence>
<dbReference type="NCBIfam" id="TIGR01410">
    <property type="entry name" value="tatB"/>
    <property type="match status" value="1"/>
</dbReference>
<dbReference type="InterPro" id="IPR018448">
    <property type="entry name" value="TatB"/>
</dbReference>
<dbReference type="HAMAP" id="MF_00237">
    <property type="entry name" value="TatB"/>
    <property type="match status" value="1"/>
</dbReference>
<feature type="region of interest" description="Disordered" evidence="12">
    <location>
        <begin position="148"/>
        <end position="185"/>
    </location>
</feature>
<evidence type="ECO:0000256" key="12">
    <source>
        <dbReference type="SAM" id="MobiDB-lite"/>
    </source>
</evidence>
<keyword evidence="5 10" id="KW-0812">Transmembrane</keyword>
<dbReference type="RefSeq" id="WP_244786277.1">
    <property type="nucleotide sequence ID" value="NZ_CP091508.1"/>
</dbReference>
<proteinExistence type="inferred from homology"/>
<evidence type="ECO:0000256" key="11">
    <source>
        <dbReference type="SAM" id="Coils"/>
    </source>
</evidence>
<keyword evidence="4" id="KW-0997">Cell inner membrane</keyword>
<comment type="similarity">
    <text evidence="10">Belongs to the TatB family.</text>
</comment>
<evidence type="ECO:0000256" key="9">
    <source>
        <dbReference type="ARBA" id="ARBA00023136"/>
    </source>
</evidence>
<keyword evidence="6 10" id="KW-0653">Protein transport</keyword>
<evidence type="ECO:0000256" key="8">
    <source>
        <dbReference type="ARBA" id="ARBA00023010"/>
    </source>
</evidence>
<comment type="subunit">
    <text evidence="10">The Tat system comprises two distinct complexes: a TatABC complex, containing multiple copies of TatA, TatB and TatC subunits, and a separate TatA complex, containing only TatA subunits. Substrates initially bind to the TatABC complex, which probably triggers association of the separate TatA complex to form the active translocon.</text>
</comment>
<evidence type="ECO:0000256" key="6">
    <source>
        <dbReference type="ARBA" id="ARBA00022927"/>
    </source>
</evidence>
<dbReference type="Proteomes" id="UP000829817">
    <property type="component" value="Chromosome"/>
</dbReference>
<keyword evidence="9 10" id="KW-0472">Membrane</keyword>
<accession>A0ABY4DTZ0</accession>
<feature type="compositionally biased region" description="Basic residues" evidence="12">
    <location>
        <begin position="163"/>
        <end position="185"/>
    </location>
</feature>
<keyword evidence="14" id="KW-1185">Reference proteome</keyword>
<dbReference type="PANTHER" id="PTHR33162:SF1">
    <property type="entry name" value="SEC-INDEPENDENT PROTEIN TRANSLOCASE PROTEIN TATA, CHLOROPLASTIC"/>
    <property type="match status" value="1"/>
</dbReference>
<keyword evidence="7 10" id="KW-1133">Transmembrane helix</keyword>
<evidence type="ECO:0000256" key="10">
    <source>
        <dbReference type="HAMAP-Rule" id="MF_00237"/>
    </source>
</evidence>